<proteinExistence type="inferred from homology"/>
<sequence length="88" mass="9248">MSSILTLQERFTGCLLGGAVGDALGAPVEFMSRQRIFQQFGSQGIGEYAPALGGLGVITDDTQMTLFAAEGLLRADVCGSLRGIYHPP</sequence>
<dbReference type="SUPFAM" id="SSF101478">
    <property type="entry name" value="ADP-ribosylglycohydrolase"/>
    <property type="match status" value="1"/>
</dbReference>
<comment type="similarity">
    <text evidence="1">Belongs to the ADP-ribosylglycohydrolase family.</text>
</comment>
<dbReference type="PANTHER" id="PTHR16222">
    <property type="entry name" value="ADP-RIBOSYLGLYCOHYDROLASE"/>
    <property type="match status" value="1"/>
</dbReference>
<evidence type="ECO:0000256" key="1">
    <source>
        <dbReference type="ARBA" id="ARBA00010702"/>
    </source>
</evidence>
<dbReference type="InterPro" id="IPR036705">
    <property type="entry name" value="Ribosyl_crysJ1_sf"/>
</dbReference>
<accession>A0ABY2DAA4</accession>
<gene>
    <name evidence="3" type="ORF">E0702_02710</name>
</gene>
<dbReference type="InterPro" id="IPR050792">
    <property type="entry name" value="ADP-ribosylglycohydrolase"/>
</dbReference>
<keyword evidence="2" id="KW-0378">Hydrolase</keyword>
<dbReference type="EMBL" id="SLTR01000002">
    <property type="protein sequence ID" value="TDB05120.1"/>
    <property type="molecule type" value="Genomic_DNA"/>
</dbReference>
<dbReference type="Pfam" id="PF03747">
    <property type="entry name" value="ADP_ribosyl_GH"/>
    <property type="match status" value="1"/>
</dbReference>
<evidence type="ECO:0000313" key="3">
    <source>
        <dbReference type="EMBL" id="TDB05120.1"/>
    </source>
</evidence>
<comment type="caution">
    <text evidence="3">The sequence shown here is derived from an EMBL/GenBank/DDBJ whole genome shotgun (WGS) entry which is preliminary data.</text>
</comment>
<dbReference type="PANTHER" id="PTHR16222:SF24">
    <property type="entry name" value="ADP-RIBOSYLHYDROLASE ARH3"/>
    <property type="match status" value="1"/>
</dbReference>
<dbReference type="Gene3D" id="1.10.4080.10">
    <property type="entry name" value="ADP-ribosylation/Crystallin J1"/>
    <property type="match status" value="1"/>
</dbReference>
<dbReference type="RefSeq" id="WP_132041418.1">
    <property type="nucleotide sequence ID" value="NZ_SLTR01000002.1"/>
</dbReference>
<dbReference type="InterPro" id="IPR005502">
    <property type="entry name" value="Ribosyl_crysJ1"/>
</dbReference>
<reference evidence="3 4" key="1">
    <citation type="submission" date="2019-03" db="EMBL/GenBank/DDBJ databases">
        <title>Halomonas marinisediminis sp. nov., a moderately halophilic bacterium isolated from the Bohai Gulf.</title>
        <authorList>
            <person name="Ji X."/>
        </authorList>
    </citation>
    <scope>NUCLEOTIDE SEQUENCE [LARGE SCALE GENOMIC DNA]</scope>
    <source>
        <strain evidence="3 4">204</strain>
    </source>
</reference>
<name>A0ABY2DAA4_9GAMM</name>
<dbReference type="Proteomes" id="UP000294823">
    <property type="component" value="Unassembled WGS sequence"/>
</dbReference>
<protein>
    <submittedName>
        <fullName evidence="3">ADP-ribosylglycohydrolase family protein</fullName>
    </submittedName>
</protein>
<organism evidence="3 4">
    <name type="scientific">Halomonas marinisediminis</name>
    <dbReference type="NCBI Taxonomy" id="2546095"/>
    <lineage>
        <taxon>Bacteria</taxon>
        <taxon>Pseudomonadati</taxon>
        <taxon>Pseudomonadota</taxon>
        <taxon>Gammaproteobacteria</taxon>
        <taxon>Oceanospirillales</taxon>
        <taxon>Halomonadaceae</taxon>
        <taxon>Halomonas</taxon>
    </lineage>
</organism>
<keyword evidence="4" id="KW-1185">Reference proteome</keyword>
<evidence type="ECO:0000256" key="2">
    <source>
        <dbReference type="ARBA" id="ARBA00022801"/>
    </source>
</evidence>
<evidence type="ECO:0000313" key="4">
    <source>
        <dbReference type="Proteomes" id="UP000294823"/>
    </source>
</evidence>